<dbReference type="GO" id="GO:0004803">
    <property type="term" value="F:transposase activity"/>
    <property type="evidence" value="ECO:0007669"/>
    <property type="project" value="InterPro"/>
</dbReference>
<dbReference type="RefSeq" id="WP_006970895.1">
    <property type="nucleotide sequence ID" value="NZ_ABCS01000015.1"/>
</dbReference>
<evidence type="ECO:0000259" key="1">
    <source>
        <dbReference type="Pfam" id="PF01548"/>
    </source>
</evidence>
<accession>A6G2E6</accession>
<dbReference type="InterPro" id="IPR003346">
    <property type="entry name" value="Transposase_20"/>
</dbReference>
<feature type="domain" description="Transposase IS116/IS110/IS902 C-terminal" evidence="2">
    <location>
        <begin position="252"/>
        <end position="334"/>
    </location>
</feature>
<dbReference type="NCBIfam" id="NF033542">
    <property type="entry name" value="transpos_IS110"/>
    <property type="match status" value="1"/>
</dbReference>
<dbReference type="eggNOG" id="COG3547">
    <property type="taxonomic scope" value="Bacteria"/>
</dbReference>
<dbReference type="PANTHER" id="PTHR33055">
    <property type="entry name" value="TRANSPOSASE FOR INSERTION SEQUENCE ELEMENT IS1111A"/>
    <property type="match status" value="1"/>
</dbReference>
<reference evidence="3 4" key="1">
    <citation type="submission" date="2007-06" db="EMBL/GenBank/DDBJ databases">
        <authorList>
            <person name="Shimkets L."/>
            <person name="Ferriera S."/>
            <person name="Johnson J."/>
            <person name="Kravitz S."/>
            <person name="Beeson K."/>
            <person name="Sutton G."/>
            <person name="Rogers Y.-H."/>
            <person name="Friedman R."/>
            <person name="Frazier M."/>
            <person name="Venter J.C."/>
        </authorList>
    </citation>
    <scope>NUCLEOTIDE SEQUENCE [LARGE SCALE GENOMIC DNA]</scope>
    <source>
        <strain evidence="3 4">SIR-1</strain>
    </source>
</reference>
<feature type="domain" description="Transposase IS110-like N-terminal" evidence="1">
    <location>
        <begin position="10"/>
        <end position="155"/>
    </location>
</feature>
<dbReference type="GO" id="GO:0003677">
    <property type="term" value="F:DNA binding"/>
    <property type="evidence" value="ECO:0007669"/>
    <property type="project" value="InterPro"/>
</dbReference>
<sequence length="415" mass="46915">MEVLHPRCTGLDVHKDSVVACVRLAHDGEVTRHVETFKTTTRELQRLRDWIQSHGCSHVIMEATGVYWKPVWHVLDGHFELTLANALHVKAVPGRKTDINDATWLADLLAHGLVRASFVPESWIQHLRSLTRTRKQFVHEKTRHIQRLQKVLQDANIKLTSVLSDVMGKSGRAILEALIKGKTDPEELAGLASTRLRASRQEVIEALRGHFDPSHRFLLELHYRQVQAIEKAIEKIDAELGNAKEPFREAVELLTTIPGVSTTIAEVIVSELGTDMTRFPSVKHLLSWAGMCPRNDESAGKRRSTRVRMGAPWLKTQLVQAAWCATRAKRTYLRAQFLRLKSRRGPKKAVMAVAASILTAVYYMLREGAPYRDLGPDYFDRLDRNKLLKRLVRKLENLGYEVDLTQVATAQGTGG</sequence>
<dbReference type="PANTHER" id="PTHR33055:SF15">
    <property type="entry name" value="TRANSPOSASE-RELATED"/>
    <property type="match status" value="1"/>
</dbReference>
<dbReference type="InterPro" id="IPR047650">
    <property type="entry name" value="Transpos_IS110"/>
</dbReference>
<gene>
    <name evidence="3" type="ORF">PPSIR1_22616</name>
</gene>
<dbReference type="GO" id="GO:0006313">
    <property type="term" value="P:DNA transposition"/>
    <property type="evidence" value="ECO:0007669"/>
    <property type="project" value="InterPro"/>
</dbReference>
<dbReference type="InterPro" id="IPR002525">
    <property type="entry name" value="Transp_IS110-like_N"/>
</dbReference>
<dbReference type="Proteomes" id="UP000005801">
    <property type="component" value="Unassembled WGS sequence"/>
</dbReference>
<dbReference type="Pfam" id="PF02371">
    <property type="entry name" value="Transposase_20"/>
    <property type="match status" value="1"/>
</dbReference>
<organism evidence="3 4">
    <name type="scientific">Plesiocystis pacifica SIR-1</name>
    <dbReference type="NCBI Taxonomy" id="391625"/>
    <lineage>
        <taxon>Bacteria</taxon>
        <taxon>Pseudomonadati</taxon>
        <taxon>Myxococcota</taxon>
        <taxon>Polyangia</taxon>
        <taxon>Nannocystales</taxon>
        <taxon>Nannocystaceae</taxon>
        <taxon>Plesiocystis</taxon>
    </lineage>
</organism>
<dbReference type="EMBL" id="ABCS01000015">
    <property type="protein sequence ID" value="EDM79883.1"/>
    <property type="molecule type" value="Genomic_DNA"/>
</dbReference>
<dbReference type="Pfam" id="PF01548">
    <property type="entry name" value="DEDD_Tnp_IS110"/>
    <property type="match status" value="1"/>
</dbReference>
<proteinExistence type="predicted"/>
<keyword evidence="4" id="KW-1185">Reference proteome</keyword>
<dbReference type="STRING" id="391625.PPSIR1_22616"/>
<evidence type="ECO:0000313" key="4">
    <source>
        <dbReference type="Proteomes" id="UP000005801"/>
    </source>
</evidence>
<comment type="caution">
    <text evidence="3">The sequence shown here is derived from an EMBL/GenBank/DDBJ whole genome shotgun (WGS) entry which is preliminary data.</text>
</comment>
<name>A6G2E6_9BACT</name>
<protein>
    <submittedName>
        <fullName evidence="3">Transposase</fullName>
    </submittedName>
</protein>
<dbReference type="AlphaFoldDB" id="A6G2E6"/>
<dbReference type="OrthoDB" id="5453147at2"/>
<evidence type="ECO:0000259" key="2">
    <source>
        <dbReference type="Pfam" id="PF02371"/>
    </source>
</evidence>
<evidence type="ECO:0000313" key="3">
    <source>
        <dbReference type="EMBL" id="EDM79883.1"/>
    </source>
</evidence>